<feature type="signal peptide" evidence="2">
    <location>
        <begin position="1"/>
        <end position="16"/>
    </location>
</feature>
<keyword evidence="1" id="KW-1133">Transmembrane helix</keyword>
<protein>
    <submittedName>
        <fullName evidence="3">NADH dehydrogenase subunit 6</fullName>
    </submittedName>
</protein>
<evidence type="ECO:0000256" key="2">
    <source>
        <dbReference type="SAM" id="SignalP"/>
    </source>
</evidence>
<feature type="transmembrane region" description="Helical" evidence="1">
    <location>
        <begin position="111"/>
        <end position="135"/>
    </location>
</feature>
<accession>X2CUE0</accession>
<organism evidence="3">
    <name type="scientific">Rhigonema thysanophora</name>
    <dbReference type="NCBI Taxonomy" id="435730"/>
    <lineage>
        <taxon>Eukaryota</taxon>
        <taxon>Metazoa</taxon>
        <taxon>Ecdysozoa</taxon>
        <taxon>Nematoda</taxon>
        <taxon>Chromadorea</taxon>
        <taxon>Rhabditida</taxon>
        <taxon>Spirurina</taxon>
        <taxon>Rhigonematomorpha</taxon>
        <taxon>Rhigonematoidea</taxon>
        <taxon>Rhigonematidae</taxon>
        <taxon>Rhigonema</taxon>
    </lineage>
</organism>
<gene>
    <name evidence="3" type="primary">nad6</name>
</gene>
<evidence type="ECO:0000256" key="1">
    <source>
        <dbReference type="SAM" id="Phobius"/>
    </source>
</evidence>
<keyword evidence="1" id="KW-0812">Transmembrane</keyword>
<keyword evidence="2" id="KW-0732">Signal</keyword>
<proteinExistence type="predicted"/>
<name>X2CUE0_9BILA</name>
<keyword evidence="3" id="KW-0496">Mitochondrion</keyword>
<reference evidence="3" key="1">
    <citation type="journal article" date="2014" name="Zool. Scr.">
        <title>Phylogeny of Rhigonematomorpha based on the complete mitochondrial genome of Rhigonema thysanophora (Nematoda: Chromadorea).</title>
        <authorList>
            <person name="Kim T."/>
            <person name="Kim J."/>
            <person name="Cho S."/>
            <person name="Min G.-S."/>
            <person name="Park C."/>
            <person name="Carreno R.A."/>
            <person name="Nadler S.A."/>
            <person name="Park J.-K."/>
        </authorList>
    </citation>
    <scope>NUCLEOTIDE SEQUENCE</scope>
</reference>
<keyword evidence="1" id="KW-0472">Membrane</keyword>
<evidence type="ECO:0000313" key="3">
    <source>
        <dbReference type="EMBL" id="AGZ90413.1"/>
    </source>
</evidence>
<geneLocation type="mitochondrion" evidence="3"/>
<dbReference type="EMBL" id="KF534714">
    <property type="protein sequence ID" value="AGZ90413.1"/>
    <property type="molecule type" value="Genomic_DNA"/>
</dbReference>
<dbReference type="AlphaFoldDB" id="X2CUE0"/>
<feature type="transmembrane region" description="Helical" evidence="1">
    <location>
        <begin position="42"/>
        <end position="67"/>
    </location>
</feature>
<feature type="transmembrane region" description="Helical" evidence="1">
    <location>
        <begin position="79"/>
        <end position="99"/>
    </location>
</feature>
<feature type="chain" id="PRO_5004949104" evidence="2">
    <location>
        <begin position="17"/>
        <end position="144"/>
    </location>
</feature>
<sequence length="144" mass="16265">MLSLFFFVSLCGCVLSYANINPMKSSLFLVLSVLFLTPLVSFGSSIWFSYFICLLFLSGVFVIIIYFSSLSKMGGASSFSPLILFFLTCLVFSPFLSLGQGGLSVNNFYFSIYWVLLFWLIFILLGYMNFISYYLSFSGALRKV</sequence>